<dbReference type="Pfam" id="PF00395">
    <property type="entry name" value="SLH"/>
    <property type="match status" value="2"/>
</dbReference>
<dbReference type="InterPro" id="IPR051465">
    <property type="entry name" value="Cell_Envelope_Struct_Comp"/>
</dbReference>
<dbReference type="Proteomes" id="UP001527202">
    <property type="component" value="Unassembled WGS sequence"/>
</dbReference>
<organism evidence="4 5">
    <name type="scientific">Paenibacillus chitinolyticus</name>
    <dbReference type="NCBI Taxonomy" id="79263"/>
    <lineage>
        <taxon>Bacteria</taxon>
        <taxon>Bacillati</taxon>
        <taxon>Bacillota</taxon>
        <taxon>Bacilli</taxon>
        <taxon>Bacillales</taxon>
        <taxon>Paenibacillaceae</taxon>
        <taxon>Paenibacillus</taxon>
    </lineage>
</organism>
<feature type="domain" description="SLH" evidence="2">
    <location>
        <begin position="41"/>
        <end position="104"/>
    </location>
</feature>
<dbReference type="Proteomes" id="UP000288943">
    <property type="component" value="Chromosome"/>
</dbReference>
<dbReference type="RefSeq" id="WP_042234981.1">
    <property type="nucleotide sequence ID" value="NZ_CP026520.1"/>
</dbReference>
<evidence type="ECO:0000313" key="6">
    <source>
        <dbReference type="Proteomes" id="UP001527202"/>
    </source>
</evidence>
<feature type="domain" description="SLH" evidence="2">
    <location>
        <begin position="105"/>
        <end position="166"/>
    </location>
</feature>
<name>A0A410X3J5_9BACL</name>
<feature type="chain" id="PRO_5019436869" evidence="1">
    <location>
        <begin position="31"/>
        <end position="425"/>
    </location>
</feature>
<evidence type="ECO:0000313" key="4">
    <source>
        <dbReference type="EMBL" id="QAV21192.1"/>
    </source>
</evidence>
<feature type="domain" description="SLH" evidence="2">
    <location>
        <begin position="176"/>
        <end position="239"/>
    </location>
</feature>
<evidence type="ECO:0000313" key="5">
    <source>
        <dbReference type="Proteomes" id="UP000288943"/>
    </source>
</evidence>
<accession>A0A410X3J5</accession>
<gene>
    <name evidence="3" type="ORF">M5X16_06055</name>
    <name evidence="4" type="ORF">PC41400_27400</name>
</gene>
<evidence type="ECO:0000313" key="3">
    <source>
        <dbReference type="EMBL" id="MCY9595336.1"/>
    </source>
</evidence>
<dbReference type="OrthoDB" id="5845122at2"/>
<dbReference type="GeneID" id="95378518"/>
<dbReference type="PROSITE" id="PS51272">
    <property type="entry name" value="SLH"/>
    <property type="match status" value="3"/>
</dbReference>
<dbReference type="EMBL" id="CP026520">
    <property type="protein sequence ID" value="QAV21192.1"/>
    <property type="molecule type" value="Genomic_DNA"/>
</dbReference>
<keyword evidence="6" id="KW-1185">Reference proteome</keyword>
<protein>
    <submittedName>
        <fullName evidence="4">S-layer homology domain-containing protein</fullName>
    </submittedName>
</protein>
<reference evidence="3 6" key="2">
    <citation type="submission" date="2022-05" db="EMBL/GenBank/DDBJ databases">
        <title>Genome Sequencing of Bee-Associated Microbes.</title>
        <authorList>
            <person name="Dunlap C."/>
        </authorList>
    </citation>
    <scope>NUCLEOTIDE SEQUENCE [LARGE SCALE GENOMIC DNA]</scope>
    <source>
        <strain evidence="3 6">NRRL B-23120</strain>
    </source>
</reference>
<feature type="signal peptide" evidence="1">
    <location>
        <begin position="1"/>
        <end position="30"/>
    </location>
</feature>
<reference evidence="4 5" key="1">
    <citation type="submission" date="2018-01" db="EMBL/GenBank/DDBJ databases">
        <title>The whole genome sequencing and assembly of Paenibacillus chitinolyticus KCCM 41400 strain.</title>
        <authorList>
            <person name="Kim J.-Y."/>
            <person name="Park M.-K."/>
            <person name="Lee Y.-J."/>
            <person name="Yi H."/>
            <person name="Bahn Y.-S."/>
            <person name="Kim J.F."/>
            <person name="Lee D.-W."/>
        </authorList>
    </citation>
    <scope>NUCLEOTIDE SEQUENCE [LARGE SCALE GENOMIC DNA]</scope>
    <source>
        <strain evidence="4 5">KCCM 41400</strain>
    </source>
</reference>
<dbReference type="PANTHER" id="PTHR43308">
    <property type="entry name" value="OUTER MEMBRANE PROTEIN ALPHA-RELATED"/>
    <property type="match status" value="1"/>
</dbReference>
<dbReference type="InterPro" id="IPR001119">
    <property type="entry name" value="SLH_dom"/>
</dbReference>
<keyword evidence="1" id="KW-0732">Signal</keyword>
<dbReference type="AlphaFoldDB" id="A0A410X3J5"/>
<dbReference type="PANTHER" id="PTHR43308:SF5">
    <property type="entry name" value="S-LAYER PROTEIN _ PEPTIDOGLYCAN ENDO-BETA-N-ACETYLGLUCOSAMINIDASE"/>
    <property type="match status" value="1"/>
</dbReference>
<dbReference type="KEGG" id="pchi:PC41400_27400"/>
<evidence type="ECO:0000256" key="1">
    <source>
        <dbReference type="SAM" id="SignalP"/>
    </source>
</evidence>
<evidence type="ECO:0000259" key="2">
    <source>
        <dbReference type="PROSITE" id="PS51272"/>
    </source>
</evidence>
<proteinExistence type="predicted"/>
<sequence length="425" mass="46801">MVFLRKNKRFWGAAILFGTAAILLHNDAKAVGLTTELAAAVPVQSFSDVGGHWAETVIRKAADLNLVQGYSDGTFHPDGKITRAEFAAMLNRATKQKTDTAGAENPLSGLQNHWSQAEVNKLAALGFIDQSDYKTGFSPDLELTRYEMIKWISSGLAQSEPSFKQALEDTEGTLLPTPETYKGGISSEQIPSVALVKGTGIVDGFEDGTFRLAQATTRAEVSAILMRFMEVEGNKAEQYKGLNELREVGLTGSNLTTITKYKYGMDYNGVVRDFSFIRGISISLRDGIGTMKINRVIAVDSDNDSNVSIYKPMFLENVEKYQKNKYVVFSEIAVQSSVKNLTNLELGNSMGNGITSSTRLLGDNVIRFGLKTLSNRNNNELLNSGNDEFFWVSEVIPKTVPENYPKLSFSIKAQNDDLVRIILNK</sequence>
<dbReference type="EMBL" id="JAMDMJ010000007">
    <property type="protein sequence ID" value="MCY9595336.1"/>
    <property type="molecule type" value="Genomic_DNA"/>
</dbReference>